<reference evidence="2 3" key="1">
    <citation type="submission" date="2017-09" db="EMBL/GenBank/DDBJ databases">
        <title>Depth-based differentiation of microbial function through sediment-hosted aquifers and enrichment of novel symbionts in the deep terrestrial subsurface.</title>
        <authorList>
            <person name="Probst A.J."/>
            <person name="Ladd B."/>
            <person name="Jarett J.K."/>
            <person name="Geller-Mcgrath D.E."/>
            <person name="Sieber C.M."/>
            <person name="Emerson J.B."/>
            <person name="Anantharaman K."/>
            <person name="Thomas B.C."/>
            <person name="Malmstrom R."/>
            <person name="Stieglmeier M."/>
            <person name="Klingl A."/>
            <person name="Woyke T."/>
            <person name="Ryan C.M."/>
            <person name="Banfield J.F."/>
        </authorList>
    </citation>
    <scope>NUCLEOTIDE SEQUENCE [LARGE SCALE GENOMIC DNA]</scope>
    <source>
        <strain evidence="2">CG10_big_fil_rev_8_21_14_0_10_42_12</strain>
    </source>
</reference>
<dbReference type="EMBL" id="PCXL01000013">
    <property type="protein sequence ID" value="PIR37997.1"/>
    <property type="molecule type" value="Genomic_DNA"/>
</dbReference>
<comment type="caution">
    <text evidence="2">The sequence shown here is derived from an EMBL/GenBank/DDBJ whole genome shotgun (WGS) entry which is preliminary data.</text>
</comment>
<evidence type="ECO:0000313" key="3">
    <source>
        <dbReference type="Proteomes" id="UP000231333"/>
    </source>
</evidence>
<evidence type="ECO:0000313" key="2">
    <source>
        <dbReference type="EMBL" id="PIR37997.1"/>
    </source>
</evidence>
<feature type="transmembrane region" description="Helical" evidence="1">
    <location>
        <begin position="6"/>
        <end position="27"/>
    </location>
</feature>
<keyword evidence="1" id="KW-1133">Transmembrane helix</keyword>
<gene>
    <name evidence="2" type="ORF">COV34_02830</name>
</gene>
<dbReference type="InterPro" id="IPR018687">
    <property type="entry name" value="DUF2177_membr"/>
</dbReference>
<sequence length="125" mass="14073">MYDYLIILASLLALDVLWLAYVMGDFYKKRLGHIMPEKINLALAIPFYLIFSFAILVFIIWPASIYSHSYLTVFLRGGLLGLAAYAAYDFTNHVTVRGWSWSLTAVDLLWGSCMTGLVALIATLL</sequence>
<organism evidence="2 3">
    <name type="scientific">Candidatus Zambryskibacteria bacterium CG10_big_fil_rev_8_21_14_0_10_42_12</name>
    <dbReference type="NCBI Taxonomy" id="1975115"/>
    <lineage>
        <taxon>Bacteria</taxon>
        <taxon>Candidatus Zambryskiibacteriota</taxon>
    </lineage>
</organism>
<feature type="transmembrane region" description="Helical" evidence="1">
    <location>
        <begin position="100"/>
        <end position="122"/>
    </location>
</feature>
<name>A0A2H0QUR4_9BACT</name>
<protein>
    <recommendedName>
        <fullName evidence="4">DUF2177 domain-containing protein</fullName>
    </recommendedName>
</protein>
<feature type="transmembrane region" description="Helical" evidence="1">
    <location>
        <begin position="39"/>
        <end position="63"/>
    </location>
</feature>
<evidence type="ECO:0008006" key="4">
    <source>
        <dbReference type="Google" id="ProtNLM"/>
    </source>
</evidence>
<proteinExistence type="predicted"/>
<accession>A0A2H0QUR4</accession>
<dbReference type="Proteomes" id="UP000231333">
    <property type="component" value="Unassembled WGS sequence"/>
</dbReference>
<dbReference type="AlphaFoldDB" id="A0A2H0QUR4"/>
<keyword evidence="1" id="KW-0812">Transmembrane</keyword>
<feature type="transmembrane region" description="Helical" evidence="1">
    <location>
        <begin position="69"/>
        <end position="88"/>
    </location>
</feature>
<evidence type="ECO:0000256" key="1">
    <source>
        <dbReference type="SAM" id="Phobius"/>
    </source>
</evidence>
<keyword evidence="1" id="KW-0472">Membrane</keyword>
<dbReference type="Pfam" id="PF09945">
    <property type="entry name" value="DUF2177"/>
    <property type="match status" value="1"/>
</dbReference>